<name>A0ABV5L0S7_9BACL</name>
<evidence type="ECO:0000256" key="1">
    <source>
        <dbReference type="SAM" id="SignalP"/>
    </source>
</evidence>
<gene>
    <name evidence="2" type="ORF">ACFFSY_29395</name>
</gene>
<proteinExistence type="predicted"/>
<keyword evidence="1" id="KW-0732">Signal</keyword>
<protein>
    <submittedName>
        <fullName evidence="2">Uncharacterized protein</fullName>
    </submittedName>
</protein>
<dbReference type="Proteomes" id="UP001589747">
    <property type="component" value="Unassembled WGS sequence"/>
</dbReference>
<keyword evidence="3" id="KW-1185">Reference proteome</keyword>
<organism evidence="2 3">
    <name type="scientific">Paenibacillus aurantiacus</name>
    <dbReference type="NCBI Taxonomy" id="1936118"/>
    <lineage>
        <taxon>Bacteria</taxon>
        <taxon>Bacillati</taxon>
        <taxon>Bacillota</taxon>
        <taxon>Bacilli</taxon>
        <taxon>Bacillales</taxon>
        <taxon>Paenibacillaceae</taxon>
        <taxon>Paenibacillus</taxon>
    </lineage>
</organism>
<sequence length="129" mass="14007">MKKKSVVSFFLAVIVLLIAAVPAFAANSSSITVSTYQHAMTPLPVDGLGQYGKITLSGNGDASLYVYYNKGDGVWRQWTINDPGTGWLFLSSTGGSKYLDFYMNIGWQYKVEVFASNSTSATGTIRNTL</sequence>
<comment type="caution">
    <text evidence="2">The sequence shown here is derived from an EMBL/GenBank/DDBJ whole genome shotgun (WGS) entry which is preliminary data.</text>
</comment>
<dbReference type="RefSeq" id="WP_377500929.1">
    <property type="nucleotide sequence ID" value="NZ_JBHMDO010000047.1"/>
</dbReference>
<accession>A0ABV5L0S7</accession>
<reference evidence="2 3" key="1">
    <citation type="submission" date="2024-09" db="EMBL/GenBank/DDBJ databases">
        <authorList>
            <person name="Sun Q."/>
            <person name="Mori K."/>
        </authorList>
    </citation>
    <scope>NUCLEOTIDE SEQUENCE [LARGE SCALE GENOMIC DNA]</scope>
    <source>
        <strain evidence="2 3">TISTR 2452</strain>
    </source>
</reference>
<feature type="chain" id="PRO_5047066197" evidence="1">
    <location>
        <begin position="26"/>
        <end position="129"/>
    </location>
</feature>
<feature type="signal peptide" evidence="1">
    <location>
        <begin position="1"/>
        <end position="25"/>
    </location>
</feature>
<evidence type="ECO:0000313" key="3">
    <source>
        <dbReference type="Proteomes" id="UP001589747"/>
    </source>
</evidence>
<evidence type="ECO:0000313" key="2">
    <source>
        <dbReference type="EMBL" id="MFB9330078.1"/>
    </source>
</evidence>
<dbReference type="EMBL" id="JBHMDO010000047">
    <property type="protein sequence ID" value="MFB9330078.1"/>
    <property type="molecule type" value="Genomic_DNA"/>
</dbReference>